<evidence type="ECO:0000259" key="14">
    <source>
        <dbReference type="PROSITE" id="PS51182"/>
    </source>
</evidence>
<reference evidence="15" key="1">
    <citation type="submission" date="2023-12" db="EMBL/GenBank/DDBJ databases">
        <title>Genome assembly of Anisodus tanguticus.</title>
        <authorList>
            <person name="Wang Y.-J."/>
        </authorList>
    </citation>
    <scope>NUCLEOTIDE SEQUENCE</scope>
    <source>
        <strain evidence="15">KB-2021</strain>
        <tissue evidence="15">Leaf</tissue>
    </source>
</reference>
<keyword evidence="9" id="KW-0325">Glycoprotein</keyword>
<keyword evidence="7" id="KW-0443">Lipid metabolism</keyword>
<dbReference type="Gene3D" id="2.40.50.170">
    <property type="entry name" value="Cysteine proteinases. Chain C"/>
    <property type="match status" value="1"/>
</dbReference>
<dbReference type="GO" id="GO:0006508">
    <property type="term" value="P:proteolysis"/>
    <property type="evidence" value="ECO:0007669"/>
    <property type="project" value="UniProtKB-KW"/>
</dbReference>
<dbReference type="InterPro" id="IPR000387">
    <property type="entry name" value="Tyr_Pase_dom"/>
</dbReference>
<feature type="domain" description="C2" evidence="11">
    <location>
        <begin position="852"/>
        <end position="967"/>
    </location>
</feature>
<dbReference type="FunFam" id="2.10.25.160:FF:000002">
    <property type="entry name" value="Cysteine protease 1"/>
    <property type="match status" value="1"/>
</dbReference>
<keyword evidence="4" id="KW-0378">Hydrolase</keyword>
<dbReference type="Pfam" id="PF00396">
    <property type="entry name" value="Granulin"/>
    <property type="match status" value="1"/>
</dbReference>
<dbReference type="Gene3D" id="3.90.70.10">
    <property type="entry name" value="Cysteine proteinases"/>
    <property type="match status" value="1"/>
</dbReference>
<dbReference type="PROSITE" id="PS50056">
    <property type="entry name" value="TYR_PHOSPHATASE_2"/>
    <property type="match status" value="1"/>
</dbReference>
<dbReference type="Pfam" id="PF00112">
    <property type="entry name" value="Peptidase_C1"/>
    <property type="match status" value="2"/>
</dbReference>
<feature type="region of interest" description="Disordered" evidence="10">
    <location>
        <begin position="708"/>
        <end position="829"/>
    </location>
</feature>
<dbReference type="PANTHER" id="PTHR12305">
    <property type="entry name" value="PHOSPHATASE WITH HOMOLOGY TO TENSIN"/>
    <property type="match status" value="1"/>
</dbReference>
<dbReference type="AlphaFoldDB" id="A0AAE1VPW8"/>
<accession>A0AAE1VPW8</accession>
<evidence type="ECO:0000256" key="1">
    <source>
        <dbReference type="ARBA" id="ARBA00000536"/>
    </source>
</evidence>
<comment type="caution">
    <text evidence="15">The sequence shown here is derived from an EMBL/GenBank/DDBJ whole genome shotgun (WGS) entry which is preliminary data.</text>
</comment>
<dbReference type="PROSITE" id="PS00383">
    <property type="entry name" value="TYR_PHOSPHATASE_1"/>
    <property type="match status" value="1"/>
</dbReference>
<dbReference type="PROSITE" id="PS51181">
    <property type="entry name" value="PPASE_TENSIN"/>
    <property type="match status" value="1"/>
</dbReference>
<dbReference type="InterPro" id="IPR055183">
    <property type="entry name" value="PTEN2A/B_C2"/>
</dbReference>
<evidence type="ECO:0000256" key="2">
    <source>
        <dbReference type="ARBA" id="ARBA00007881"/>
    </source>
</evidence>
<keyword evidence="5" id="KW-0788">Thiol protease</keyword>
<dbReference type="FunFam" id="3.90.190.10:FF:000053">
    <property type="entry name" value="Phosphatidylinositol 3,4,5-trisphosphate 3-phosphatase TPTE2"/>
    <property type="match status" value="1"/>
</dbReference>
<dbReference type="SMART" id="SM00239">
    <property type="entry name" value="C2"/>
    <property type="match status" value="1"/>
</dbReference>
<evidence type="ECO:0000259" key="12">
    <source>
        <dbReference type="PROSITE" id="PS50056"/>
    </source>
</evidence>
<evidence type="ECO:0000256" key="10">
    <source>
        <dbReference type="SAM" id="MobiDB-lite"/>
    </source>
</evidence>
<keyword evidence="8" id="KW-1015">Disulfide bond</keyword>
<dbReference type="InterPro" id="IPR029021">
    <property type="entry name" value="Prot-tyrosine_phosphatase-like"/>
</dbReference>
<gene>
    <name evidence="15" type="ORF">RND71_000320</name>
</gene>
<evidence type="ECO:0000256" key="5">
    <source>
        <dbReference type="ARBA" id="ARBA00022807"/>
    </source>
</evidence>
<feature type="compositionally biased region" description="Basic and acidic residues" evidence="10">
    <location>
        <begin position="708"/>
        <end position="718"/>
    </location>
</feature>
<sequence>MSSLLKLSLRVPGRFRVMIATGRKNARVVSIDGYEDVPENNEKSLMKAVSNQPVSIAIEAGGRAFQHYSMTTTIIIFWIVRNSWGPNQGKSRYIRIERNFTNSTSGKCGIAMEPSYPLKNGANPPNPGPSPSPVKPPTVCDEYYSCPDGTTCCCIYQYGNYCFGWGCCPYESATCCDDNYSRCPYDYPVCDVDAGACLISLTAVAVRSDSELFHFSSPCFLKNPTYALRYSSPCLLIFCHCTEEIWPGVMDSASADVSNSQPVTTSNVARSTAVESAPVQSTEEVPSKLSTSGISSWAKNLKIPQPFTGSQDEQSSGIAAKSTFARFTGGLGVRLSPKSPTDEHPDGASTSPSGFFGTFTKGLVDSSKNAVKAMQVKARHVVSQNKRRYQEGGFDLDLTYITENIIAMGFPAGDMSSGLSGYVEGFYRNHMEEVIKFFETHHKDKYKVYNLCSERLYDASLFEGKVACFPFDDHNCPPIQLIISFCQSAYSWLKEDIENVVAVHCKAGMARTGLMISSLLLYLKFFPTAEESMDYYNQKRCIDGKGLVLPSQIRYVKYFERILTYFNGEDQPGRRCMLRGFRLHRCPYWIRPSITVSNHNGVLFSSKKHPRTKDLSPEDFWFNAQKKGVVVFALPGKPGLAELAGDFKIHFHDRQGDFYCWLNTTMIENGKVLTTSDLDGFDKRKLPSPGFQVEVVLVDYDTAFPARPHSETAARESADSSSANPAPMSSEPTATSNLNQHPGNNDKDDMFSDNESEETVMSKTGQTKAASEASAPADAKTPGSKNNNDSDKLSSLTQKTEQVSLGDTSSVHSEPKKDASVGATSNVDVPNPVGGSSDFKVMAADASVFSFVVHGLAFDYQFDKATLDVASITDTFVVSCNKLKDTEWISRQDPYVCLEYGSSKFRTHGGKNPTFQEKFVFTLIEGLREINVVVWNSNTLTYDDFIGSGKIQLQKVLSMGYDDTAWPIQTKTGRHAGEVRLIMHYANANKPATSYAPSAPPYAAQQPHTPMYYAPPPHVASYPPAAAYQTPYPAYPPHSAAYPPTPYPPPQPTAYPPPPSSAYPPAYPPPSAYPPVSYPPPSHDYSYPPGPYPGTYPPRPY</sequence>
<keyword evidence="6" id="KW-0904">Protein phosphatase</keyword>
<dbReference type="PANTHER" id="PTHR12305:SF96">
    <property type="entry name" value="PHOSPHATIDYLINOSITOL 3,4,5-TRISPHOSPHATE 3-PHOSPHATASE AND PROTEIN-TYROSINE-PHOSPHATASE PTEN2A"/>
    <property type="match status" value="1"/>
</dbReference>
<dbReference type="InterPro" id="IPR016130">
    <property type="entry name" value="Tyr_Pase_AS"/>
</dbReference>
<dbReference type="GO" id="GO:0006629">
    <property type="term" value="P:lipid metabolic process"/>
    <property type="evidence" value="ECO:0007669"/>
    <property type="project" value="UniProtKB-KW"/>
</dbReference>
<feature type="domain" description="C2 tensin-type" evidence="14">
    <location>
        <begin position="573"/>
        <end position="700"/>
    </location>
</feature>
<dbReference type="SUPFAM" id="SSF57277">
    <property type="entry name" value="Granulin repeat"/>
    <property type="match status" value="1"/>
</dbReference>
<dbReference type="InterPro" id="IPR000008">
    <property type="entry name" value="C2_dom"/>
</dbReference>
<dbReference type="InterPro" id="IPR038765">
    <property type="entry name" value="Papain-like_cys_pep_sf"/>
</dbReference>
<dbReference type="InterPro" id="IPR035892">
    <property type="entry name" value="C2_domain_sf"/>
</dbReference>
<dbReference type="CDD" id="cd14509">
    <property type="entry name" value="PTP_PTEN"/>
    <property type="match status" value="1"/>
</dbReference>
<evidence type="ECO:0000256" key="8">
    <source>
        <dbReference type="ARBA" id="ARBA00023157"/>
    </source>
</evidence>
<feature type="compositionally biased region" description="Polar residues" evidence="10">
    <location>
        <begin position="797"/>
        <end position="812"/>
    </location>
</feature>
<protein>
    <recommendedName>
        <fullName evidence="17">Phosphatidylinositol-3,4,5-trisphosphate 3-phosphatase</fullName>
    </recommendedName>
</protein>
<evidence type="ECO:0000313" key="16">
    <source>
        <dbReference type="Proteomes" id="UP001291623"/>
    </source>
</evidence>
<dbReference type="Gene3D" id="3.90.190.10">
    <property type="entry name" value="Protein tyrosine phosphatase superfamily"/>
    <property type="match status" value="1"/>
</dbReference>
<keyword evidence="3" id="KW-0645">Protease</keyword>
<dbReference type="PROSITE" id="PS51182">
    <property type="entry name" value="C2_TENSIN"/>
    <property type="match status" value="1"/>
</dbReference>
<organism evidence="15 16">
    <name type="scientific">Anisodus tanguticus</name>
    <dbReference type="NCBI Taxonomy" id="243964"/>
    <lineage>
        <taxon>Eukaryota</taxon>
        <taxon>Viridiplantae</taxon>
        <taxon>Streptophyta</taxon>
        <taxon>Embryophyta</taxon>
        <taxon>Tracheophyta</taxon>
        <taxon>Spermatophyta</taxon>
        <taxon>Magnoliopsida</taxon>
        <taxon>eudicotyledons</taxon>
        <taxon>Gunneridae</taxon>
        <taxon>Pentapetalae</taxon>
        <taxon>asterids</taxon>
        <taxon>lamiids</taxon>
        <taxon>Solanales</taxon>
        <taxon>Solanaceae</taxon>
        <taxon>Solanoideae</taxon>
        <taxon>Hyoscyameae</taxon>
        <taxon>Anisodus</taxon>
    </lineage>
</organism>
<dbReference type="Proteomes" id="UP001291623">
    <property type="component" value="Unassembled WGS sequence"/>
</dbReference>
<evidence type="ECO:0000256" key="6">
    <source>
        <dbReference type="ARBA" id="ARBA00022912"/>
    </source>
</evidence>
<evidence type="ECO:0000313" key="15">
    <source>
        <dbReference type="EMBL" id="KAK4378458.1"/>
    </source>
</evidence>
<feature type="compositionally biased region" description="Polar residues" evidence="10">
    <location>
        <begin position="759"/>
        <end position="768"/>
    </location>
</feature>
<dbReference type="SUPFAM" id="SSF52799">
    <property type="entry name" value="(Phosphotyrosine protein) phosphatases II"/>
    <property type="match status" value="1"/>
</dbReference>
<dbReference type="SMART" id="SM00645">
    <property type="entry name" value="Pept_C1"/>
    <property type="match status" value="1"/>
</dbReference>
<evidence type="ECO:0008006" key="17">
    <source>
        <dbReference type="Google" id="ProtNLM"/>
    </source>
</evidence>
<feature type="domain" description="Phosphatase tensin-type" evidence="13">
    <location>
        <begin position="387"/>
        <end position="566"/>
    </location>
</feature>
<evidence type="ECO:0000256" key="3">
    <source>
        <dbReference type="ARBA" id="ARBA00022670"/>
    </source>
</evidence>
<dbReference type="InterPro" id="IPR000118">
    <property type="entry name" value="Granulin"/>
</dbReference>
<proteinExistence type="inferred from homology"/>
<dbReference type="GO" id="GO:0016314">
    <property type="term" value="F:phosphatidylinositol-3,4,5-trisphosphate 3-phosphatase activity"/>
    <property type="evidence" value="ECO:0007669"/>
    <property type="project" value="UniProtKB-EC"/>
</dbReference>
<dbReference type="InterPro" id="IPR037277">
    <property type="entry name" value="Granulin_sf"/>
</dbReference>
<feature type="compositionally biased region" description="Low complexity" evidence="10">
    <location>
        <begin position="769"/>
        <end position="787"/>
    </location>
</feature>
<feature type="domain" description="Tyrosine specific protein phosphatases" evidence="12">
    <location>
        <begin position="480"/>
        <end position="540"/>
    </location>
</feature>
<feature type="compositionally biased region" description="Polar residues" evidence="10">
    <location>
        <begin position="730"/>
        <end position="743"/>
    </location>
</feature>
<dbReference type="InterPro" id="IPR000668">
    <property type="entry name" value="Peptidase_C1A_C"/>
</dbReference>
<dbReference type="EMBL" id="JAVYJV010000001">
    <property type="protein sequence ID" value="KAK4378458.1"/>
    <property type="molecule type" value="Genomic_DNA"/>
</dbReference>
<dbReference type="SUPFAM" id="SSF49562">
    <property type="entry name" value="C2 domain (Calcium/lipid-binding domain, CaLB)"/>
    <property type="match status" value="2"/>
</dbReference>
<evidence type="ECO:0000256" key="9">
    <source>
        <dbReference type="ARBA" id="ARBA00023180"/>
    </source>
</evidence>
<dbReference type="Pfam" id="PF00168">
    <property type="entry name" value="C2"/>
    <property type="match status" value="1"/>
</dbReference>
<comment type="catalytic activity">
    <reaction evidence="1">
        <text>a 1,2-diacyl-sn-glycero-3-phospho-(1D-myo-inositol-3,4,5-trisphosphate) + H2O = a 1,2-diacyl-sn-glycero-3-phospho-(1D-myo-inositol-4,5-bisphosphate) + phosphate</text>
        <dbReference type="Rhea" id="RHEA:25017"/>
        <dbReference type="ChEBI" id="CHEBI:15377"/>
        <dbReference type="ChEBI" id="CHEBI:43474"/>
        <dbReference type="ChEBI" id="CHEBI:57836"/>
        <dbReference type="ChEBI" id="CHEBI:58456"/>
        <dbReference type="EC" id="3.1.3.67"/>
    </reaction>
</comment>
<feature type="region of interest" description="Disordered" evidence="10">
    <location>
        <begin position="334"/>
        <end position="353"/>
    </location>
</feature>
<evidence type="ECO:0000259" key="11">
    <source>
        <dbReference type="PROSITE" id="PS50004"/>
    </source>
</evidence>
<dbReference type="Gene3D" id="2.60.40.150">
    <property type="entry name" value="C2 domain"/>
    <property type="match status" value="1"/>
</dbReference>
<evidence type="ECO:0000256" key="4">
    <source>
        <dbReference type="ARBA" id="ARBA00022801"/>
    </source>
</evidence>
<evidence type="ECO:0000259" key="13">
    <source>
        <dbReference type="PROSITE" id="PS51181"/>
    </source>
</evidence>
<dbReference type="GO" id="GO:0004721">
    <property type="term" value="F:phosphoprotein phosphatase activity"/>
    <property type="evidence" value="ECO:0007669"/>
    <property type="project" value="UniProtKB-KW"/>
</dbReference>
<dbReference type="InterPro" id="IPR014020">
    <property type="entry name" value="Tensin_C2-dom"/>
</dbReference>
<dbReference type="InterPro" id="IPR051281">
    <property type="entry name" value="Dual-spec_lipid-protein_phosph"/>
</dbReference>
<dbReference type="PROSITE" id="PS50004">
    <property type="entry name" value="C2"/>
    <property type="match status" value="1"/>
</dbReference>
<dbReference type="SMART" id="SM01326">
    <property type="entry name" value="PTEN_C2"/>
    <property type="match status" value="1"/>
</dbReference>
<dbReference type="GO" id="GO:0008234">
    <property type="term" value="F:cysteine-type peptidase activity"/>
    <property type="evidence" value="ECO:0007669"/>
    <property type="project" value="UniProtKB-KW"/>
</dbReference>
<dbReference type="CDD" id="cd00030">
    <property type="entry name" value="C2"/>
    <property type="match status" value="1"/>
</dbReference>
<keyword evidence="16" id="KW-1185">Reference proteome</keyword>
<dbReference type="InterPro" id="IPR045101">
    <property type="entry name" value="PTP_PTEN"/>
</dbReference>
<comment type="similarity">
    <text evidence="2">Belongs to the PTEN phosphatase protein family.</text>
</comment>
<dbReference type="GO" id="GO:0005829">
    <property type="term" value="C:cytosol"/>
    <property type="evidence" value="ECO:0007669"/>
    <property type="project" value="TreeGrafter"/>
</dbReference>
<feature type="region of interest" description="Disordered" evidence="10">
    <location>
        <begin position="260"/>
        <end position="288"/>
    </location>
</feature>
<dbReference type="Pfam" id="PF22918">
    <property type="entry name" value="PTEN2_C2"/>
    <property type="match status" value="1"/>
</dbReference>
<dbReference type="InterPro" id="IPR029023">
    <property type="entry name" value="Tensin_phosphatase"/>
</dbReference>
<dbReference type="Gene3D" id="2.60.40.1110">
    <property type="match status" value="1"/>
</dbReference>
<evidence type="ECO:0000256" key="7">
    <source>
        <dbReference type="ARBA" id="ARBA00023098"/>
    </source>
</evidence>
<name>A0AAE1VPW8_9SOLA</name>
<dbReference type="SMART" id="SM00277">
    <property type="entry name" value="GRAN"/>
    <property type="match status" value="1"/>
</dbReference>
<dbReference type="SUPFAM" id="SSF54001">
    <property type="entry name" value="Cysteine proteinases"/>
    <property type="match status" value="1"/>
</dbReference>
<dbReference type="Gene3D" id="2.10.25.160">
    <property type="entry name" value="Granulin"/>
    <property type="match status" value="1"/>
</dbReference>